<dbReference type="Pfam" id="PF00561">
    <property type="entry name" value="Abhydrolase_1"/>
    <property type="match status" value="1"/>
</dbReference>
<dbReference type="Proteomes" id="UP001596106">
    <property type="component" value="Unassembled WGS sequence"/>
</dbReference>
<dbReference type="EMBL" id="JBHSMA010000011">
    <property type="protein sequence ID" value="MFC5412302.1"/>
    <property type="molecule type" value="Genomic_DNA"/>
</dbReference>
<dbReference type="InterPro" id="IPR000073">
    <property type="entry name" value="AB_hydrolase_1"/>
</dbReference>
<evidence type="ECO:0000259" key="1">
    <source>
        <dbReference type="Pfam" id="PF00561"/>
    </source>
</evidence>
<proteinExistence type="predicted"/>
<dbReference type="InterPro" id="IPR050228">
    <property type="entry name" value="Carboxylesterase_BioH"/>
</dbReference>
<dbReference type="InterPro" id="IPR029058">
    <property type="entry name" value="AB_hydrolase_fold"/>
</dbReference>
<sequence length="252" mass="29016">MLPVFKLSNGPLPLLAFHGIGQTHRVFEPLAQALEGRYSVYAFDLFFHGEQPVQGVGDVLTKEAYRALIHAFLQQHQIERFAVLGFSMGGRFALATAELFHARIDELVLIAPDGITISPWYRLATGTGVGRILFRYFLNHVPLLHRFGQFFISIGLINRSVLRFAENMLATAEQRKMVYNSWIYFRKLRFEPRYLATLFNQKPIRIRFFTGYFDQVVPTSFLTPLINSLPTYELTVLKTGHHRLIEKVAKRL</sequence>
<keyword evidence="2" id="KW-0378">Hydrolase</keyword>
<evidence type="ECO:0000313" key="3">
    <source>
        <dbReference type="Proteomes" id="UP001596106"/>
    </source>
</evidence>
<dbReference type="Gene3D" id="3.40.50.1820">
    <property type="entry name" value="alpha/beta hydrolase"/>
    <property type="match status" value="1"/>
</dbReference>
<dbReference type="PANTHER" id="PTHR43194:SF2">
    <property type="entry name" value="PEROXISOMAL MEMBRANE PROTEIN LPX1"/>
    <property type="match status" value="1"/>
</dbReference>
<keyword evidence="3" id="KW-1185">Reference proteome</keyword>
<accession>A0ABW0IJE3</accession>
<dbReference type="SUPFAM" id="SSF53474">
    <property type="entry name" value="alpha/beta-Hydrolases"/>
    <property type="match status" value="1"/>
</dbReference>
<dbReference type="PANTHER" id="PTHR43194">
    <property type="entry name" value="HYDROLASE ALPHA/BETA FOLD FAMILY"/>
    <property type="match status" value="1"/>
</dbReference>
<dbReference type="RefSeq" id="WP_379849676.1">
    <property type="nucleotide sequence ID" value="NZ_JBHSMA010000011.1"/>
</dbReference>
<dbReference type="GO" id="GO:0016787">
    <property type="term" value="F:hydrolase activity"/>
    <property type="evidence" value="ECO:0007669"/>
    <property type="project" value="UniProtKB-KW"/>
</dbReference>
<feature type="domain" description="AB hydrolase-1" evidence="1">
    <location>
        <begin position="13"/>
        <end position="245"/>
    </location>
</feature>
<comment type="caution">
    <text evidence="2">The sequence shown here is derived from an EMBL/GenBank/DDBJ whole genome shotgun (WGS) entry which is preliminary data.</text>
</comment>
<name>A0ABW0IJE3_9BACT</name>
<gene>
    <name evidence="2" type="ORF">ACFPMF_23455</name>
</gene>
<organism evidence="2 3">
    <name type="scientific">Larkinella bovis</name>
    <dbReference type="NCBI Taxonomy" id="683041"/>
    <lineage>
        <taxon>Bacteria</taxon>
        <taxon>Pseudomonadati</taxon>
        <taxon>Bacteroidota</taxon>
        <taxon>Cytophagia</taxon>
        <taxon>Cytophagales</taxon>
        <taxon>Spirosomataceae</taxon>
        <taxon>Larkinella</taxon>
    </lineage>
</organism>
<protein>
    <submittedName>
        <fullName evidence="2">Alpha/beta hydrolase</fullName>
    </submittedName>
</protein>
<evidence type="ECO:0000313" key="2">
    <source>
        <dbReference type="EMBL" id="MFC5412302.1"/>
    </source>
</evidence>
<reference evidence="3" key="1">
    <citation type="journal article" date="2019" name="Int. J. Syst. Evol. Microbiol.">
        <title>The Global Catalogue of Microorganisms (GCM) 10K type strain sequencing project: providing services to taxonomists for standard genome sequencing and annotation.</title>
        <authorList>
            <consortium name="The Broad Institute Genomics Platform"/>
            <consortium name="The Broad Institute Genome Sequencing Center for Infectious Disease"/>
            <person name="Wu L."/>
            <person name="Ma J."/>
        </authorList>
    </citation>
    <scope>NUCLEOTIDE SEQUENCE [LARGE SCALE GENOMIC DNA]</scope>
    <source>
        <strain evidence="3">CCUG 55250</strain>
    </source>
</reference>